<feature type="compositionally biased region" description="Acidic residues" evidence="4">
    <location>
        <begin position="451"/>
        <end position="460"/>
    </location>
</feature>
<dbReference type="AlphaFoldDB" id="A0A6B2L3J4"/>
<dbReference type="PANTHER" id="PTHR24174:SF16">
    <property type="entry name" value="CASKIN-2"/>
    <property type="match status" value="1"/>
</dbReference>
<dbReference type="InterPro" id="IPR001660">
    <property type="entry name" value="SAM"/>
</dbReference>
<dbReference type="Pfam" id="PF00536">
    <property type="entry name" value="SAM_1"/>
    <property type="match status" value="1"/>
</dbReference>
<feature type="coiled-coil region" evidence="3">
    <location>
        <begin position="158"/>
        <end position="192"/>
    </location>
</feature>
<feature type="compositionally biased region" description="Basic and acidic residues" evidence="4">
    <location>
        <begin position="228"/>
        <end position="238"/>
    </location>
</feature>
<keyword evidence="2" id="KW-0040">ANK repeat</keyword>
<dbReference type="PROSITE" id="PS50105">
    <property type="entry name" value="SAM_DOMAIN"/>
    <property type="match status" value="1"/>
</dbReference>
<accession>A0A6B2L3J4</accession>
<feature type="compositionally biased region" description="Pro residues" evidence="4">
    <location>
        <begin position="241"/>
        <end position="256"/>
    </location>
</feature>
<feature type="coiled-coil region" evidence="3">
    <location>
        <begin position="46"/>
        <end position="103"/>
    </location>
</feature>
<dbReference type="PANTHER" id="PTHR24174">
    <property type="entry name" value="ANKYRIN REPEAT AND STERILE ALPHA MOTIF DOMAIN-CONTAINING PROTEIN 1"/>
    <property type="match status" value="1"/>
</dbReference>
<evidence type="ECO:0000256" key="3">
    <source>
        <dbReference type="SAM" id="Coils"/>
    </source>
</evidence>
<dbReference type="InterPro" id="IPR013761">
    <property type="entry name" value="SAM/pointed_sf"/>
</dbReference>
<dbReference type="SMART" id="SM00454">
    <property type="entry name" value="SAM"/>
    <property type="match status" value="1"/>
</dbReference>
<evidence type="ECO:0000313" key="6">
    <source>
        <dbReference type="EMBL" id="NDV31519.1"/>
    </source>
</evidence>
<proteinExistence type="predicted"/>
<feature type="domain" description="SAM" evidence="5">
    <location>
        <begin position="276"/>
        <end position="340"/>
    </location>
</feature>
<name>A0A6B2L3J4_9EUKA</name>
<evidence type="ECO:0000259" key="5">
    <source>
        <dbReference type="PROSITE" id="PS50105"/>
    </source>
</evidence>
<sequence>MKEKIGTEVETLKQGIDSNSKTTKNLANWIKDNLGAKNEKTTEFITSEITRQLQIQEKKLREEQKEREAALWEIFNAKSAKQEQLWAEQLEKFEKEREESKEREAALWTVFKQKFNAQEQAFEDFMQNMADERTEASISQSNYKKEITNEFKRFQDFFLDVEKLKEKIEEERKTLEESNRQIKSSYEDLMVEARRRPEAEAEMFQRLTVKLDNELTLLTNERHKMEELWKEKKKELEQPTKPAPLPEPSFQPPKPAQPKRSLTASSNSTDQDKKVEGRQAVAEWLAENGLAEYYQKFISCGYESIEIISLIDDAELSAINIPKPGHRKALLLACQKLRENNKSLQNKESGPPQVESAPPPLPSFPTPTSPAPAPVATPSPAPVTTPAPTPFMSPEPKAPQVSQETPKSTSLISPTAGSRKISVISAPVPPPRQLPSTPFADSESSDTVYSDSEEDIFANK</sequence>
<evidence type="ECO:0000256" key="1">
    <source>
        <dbReference type="ARBA" id="ARBA00022737"/>
    </source>
</evidence>
<feature type="region of interest" description="Disordered" evidence="4">
    <location>
        <begin position="228"/>
        <end position="278"/>
    </location>
</feature>
<feature type="compositionally biased region" description="Polar residues" evidence="4">
    <location>
        <begin position="400"/>
        <end position="416"/>
    </location>
</feature>
<feature type="compositionally biased region" description="Polar residues" evidence="4">
    <location>
        <begin position="260"/>
        <end position="269"/>
    </location>
</feature>
<dbReference type="EMBL" id="GIBP01002550">
    <property type="protein sequence ID" value="NDV31519.1"/>
    <property type="molecule type" value="Transcribed_RNA"/>
</dbReference>
<dbReference type="SUPFAM" id="SSF47769">
    <property type="entry name" value="SAM/Pointed domain"/>
    <property type="match status" value="1"/>
</dbReference>
<evidence type="ECO:0000256" key="4">
    <source>
        <dbReference type="SAM" id="MobiDB-lite"/>
    </source>
</evidence>
<feature type="region of interest" description="Disordered" evidence="4">
    <location>
        <begin position="341"/>
        <end position="460"/>
    </location>
</feature>
<keyword evidence="3" id="KW-0175">Coiled coil</keyword>
<protein>
    <recommendedName>
        <fullName evidence="5">SAM domain-containing protein</fullName>
    </recommendedName>
</protein>
<keyword evidence="1" id="KW-0677">Repeat</keyword>
<feature type="compositionally biased region" description="Pro residues" evidence="4">
    <location>
        <begin position="357"/>
        <end position="397"/>
    </location>
</feature>
<reference evidence="6" key="1">
    <citation type="journal article" date="2020" name="J. Eukaryot. Microbiol.">
        <title>De novo Sequencing, Assembly and Annotation of the Transcriptome for the Free-Living Testate Amoeba Arcella intermedia.</title>
        <authorList>
            <person name="Ribeiro G.M."/>
            <person name="Porfirio-Sousa A.L."/>
            <person name="Maurer-Alcala X.X."/>
            <person name="Katz L.A."/>
            <person name="Lahr D.J.G."/>
        </authorList>
    </citation>
    <scope>NUCLEOTIDE SEQUENCE</scope>
</reference>
<organism evidence="6">
    <name type="scientific">Arcella intermedia</name>
    <dbReference type="NCBI Taxonomy" id="1963864"/>
    <lineage>
        <taxon>Eukaryota</taxon>
        <taxon>Amoebozoa</taxon>
        <taxon>Tubulinea</taxon>
        <taxon>Elardia</taxon>
        <taxon>Arcellinida</taxon>
        <taxon>Sphaerothecina</taxon>
        <taxon>Arcellidae</taxon>
        <taxon>Arcella</taxon>
    </lineage>
</organism>
<dbReference type="Gene3D" id="1.10.150.50">
    <property type="entry name" value="Transcription Factor, Ets-1"/>
    <property type="match status" value="1"/>
</dbReference>
<dbReference type="InterPro" id="IPR033635">
    <property type="entry name" value="ANKS1/Caskin"/>
</dbReference>
<evidence type="ECO:0000256" key="2">
    <source>
        <dbReference type="ARBA" id="ARBA00023043"/>
    </source>
</evidence>